<comment type="similarity">
    <text evidence="1">Belongs to the spermidine/spermine synthase family.</text>
</comment>
<dbReference type="InterPro" id="IPR029063">
    <property type="entry name" value="SAM-dependent_MTases_sf"/>
</dbReference>
<keyword evidence="2 6" id="KW-0808">Transferase</keyword>
<evidence type="ECO:0000313" key="6">
    <source>
        <dbReference type="EMBL" id="VAW56015.1"/>
    </source>
</evidence>
<dbReference type="InterPro" id="IPR030374">
    <property type="entry name" value="PABS"/>
</dbReference>
<keyword evidence="4" id="KW-1133">Transmembrane helix</keyword>
<feature type="transmembrane region" description="Helical" evidence="4">
    <location>
        <begin position="209"/>
        <end position="228"/>
    </location>
</feature>
<dbReference type="GO" id="GO:0006596">
    <property type="term" value="P:polyamine biosynthetic process"/>
    <property type="evidence" value="ECO:0007669"/>
    <property type="project" value="UniProtKB-KW"/>
</dbReference>
<gene>
    <name evidence="6" type="ORF">MNBD_GAMMA07-201</name>
</gene>
<accession>A0A3B0WJI4</accession>
<dbReference type="GO" id="GO:0004766">
    <property type="term" value="F:spermidine synthase activity"/>
    <property type="evidence" value="ECO:0007669"/>
    <property type="project" value="UniProtKB-EC"/>
</dbReference>
<dbReference type="HAMAP" id="MF_00198">
    <property type="entry name" value="Spermidine_synth"/>
    <property type="match status" value="1"/>
</dbReference>
<dbReference type="SUPFAM" id="SSF53335">
    <property type="entry name" value="S-adenosyl-L-methionine-dependent methyltransferases"/>
    <property type="match status" value="1"/>
</dbReference>
<dbReference type="PANTHER" id="PTHR43317">
    <property type="entry name" value="THERMOSPERMINE SYNTHASE ACAULIS5"/>
    <property type="match status" value="1"/>
</dbReference>
<feature type="transmembrane region" description="Helical" evidence="4">
    <location>
        <begin position="235"/>
        <end position="255"/>
    </location>
</feature>
<reference evidence="6" key="1">
    <citation type="submission" date="2018-06" db="EMBL/GenBank/DDBJ databases">
        <authorList>
            <person name="Zhirakovskaya E."/>
        </authorList>
    </citation>
    <scope>NUCLEOTIDE SEQUENCE</scope>
</reference>
<dbReference type="Pfam" id="PF01564">
    <property type="entry name" value="Spermine_synth"/>
    <property type="match status" value="1"/>
</dbReference>
<evidence type="ECO:0000256" key="4">
    <source>
        <dbReference type="SAM" id="Phobius"/>
    </source>
</evidence>
<evidence type="ECO:0000256" key="1">
    <source>
        <dbReference type="ARBA" id="ARBA00007867"/>
    </source>
</evidence>
<keyword evidence="4" id="KW-0472">Membrane</keyword>
<dbReference type="Gene3D" id="3.40.50.150">
    <property type="entry name" value="Vaccinia Virus protein VP39"/>
    <property type="match status" value="1"/>
</dbReference>
<organism evidence="6">
    <name type="scientific">hydrothermal vent metagenome</name>
    <dbReference type="NCBI Taxonomy" id="652676"/>
    <lineage>
        <taxon>unclassified sequences</taxon>
        <taxon>metagenomes</taxon>
        <taxon>ecological metagenomes</taxon>
    </lineage>
</organism>
<dbReference type="PROSITE" id="PS51257">
    <property type="entry name" value="PROKAR_LIPOPROTEIN"/>
    <property type="match status" value="1"/>
</dbReference>
<dbReference type="InterPro" id="IPR001045">
    <property type="entry name" value="Spermi_synthase"/>
</dbReference>
<dbReference type="NCBIfam" id="NF002956">
    <property type="entry name" value="PRK03612.1"/>
    <property type="match status" value="1"/>
</dbReference>
<evidence type="ECO:0000259" key="5">
    <source>
        <dbReference type="PROSITE" id="PS51006"/>
    </source>
</evidence>
<protein>
    <submittedName>
        <fullName evidence="6">Spermidine synthase</fullName>
        <ecNumber evidence="6">2.5.1.16</ecNumber>
    </submittedName>
</protein>
<feature type="transmembrane region" description="Helical" evidence="4">
    <location>
        <begin position="23"/>
        <end position="42"/>
    </location>
</feature>
<feature type="transmembrane region" description="Helical" evidence="4">
    <location>
        <begin position="91"/>
        <end position="114"/>
    </location>
</feature>
<dbReference type="CDD" id="cd02440">
    <property type="entry name" value="AdoMet_MTases"/>
    <property type="match status" value="1"/>
</dbReference>
<keyword evidence="3" id="KW-0620">Polyamine biosynthesis</keyword>
<keyword evidence="4" id="KW-0812">Transmembrane</keyword>
<feature type="domain" description="PABS" evidence="5">
    <location>
        <begin position="258"/>
        <end position="505"/>
    </location>
</feature>
<dbReference type="PROSITE" id="PS51006">
    <property type="entry name" value="PABS_2"/>
    <property type="match status" value="1"/>
</dbReference>
<dbReference type="PANTHER" id="PTHR43317:SF11">
    <property type="entry name" value="POLYAMINE AMINOPROPYLTRANSFERASE 2"/>
    <property type="match status" value="1"/>
</dbReference>
<feature type="transmembrane region" description="Helical" evidence="4">
    <location>
        <begin position="186"/>
        <end position="203"/>
    </location>
</feature>
<sequence>MHQSNVKENNTQIITLSLRQHDFVLFSIMGILAGCGLIYEYLLSHYAGRILGAVETVIFAMIGVMIVSMGLGAFAARVFKSYFNAFAWLELSIALIGGSSVLILAATTALANMFPQLLMQTFSLPPDLIPRGGMINWANNIASITPYVTGFILGFLIGMEIPLIASIRETLYGEHIKNNTGSVYGADYIGAGLGAAIWVAFMLSLPPTVAAVSTASVNLLVGLLFYIIYRKRIKLGAAVVLGHIVVAVGIGIIALNGTQWDNAMEDLLYKDKVIFSYNTQFQHVTVTERIMDPLKPKIISLFINGRSQFSSNDEIIYHAMLVAPVMHAAARHDKVLIIGGGDGLALRDVLRWQPQVVDLIDIDKDVVEFFTSPYVEHGEVINEALLNLNAHAFSDPRVQTHFGDAFLKVDTLIQQGRLYDAIIVDLPDPSHPDLNKLYSARFYAKLKSLLTGDGAMVVQSTSPYHAKNTFLSIGKTIKHAGFLQVEQYHHNVPSFGEWGWTIATKNGLSPRARIANNPYIAVEDGWSTLGVLLAAFEFNKHFFDDINAIKINRINNQATHLYHMADWQKQQGIYIINK</sequence>
<evidence type="ECO:0000256" key="2">
    <source>
        <dbReference type="ARBA" id="ARBA00022679"/>
    </source>
</evidence>
<proteinExistence type="inferred from homology"/>
<dbReference type="AlphaFoldDB" id="A0A3B0WJI4"/>
<dbReference type="EMBL" id="UOFF01000158">
    <property type="protein sequence ID" value="VAW56015.1"/>
    <property type="molecule type" value="Genomic_DNA"/>
</dbReference>
<evidence type="ECO:0000256" key="3">
    <source>
        <dbReference type="ARBA" id="ARBA00023115"/>
    </source>
</evidence>
<feature type="transmembrane region" description="Helical" evidence="4">
    <location>
        <begin position="57"/>
        <end position="79"/>
    </location>
</feature>
<name>A0A3B0WJI4_9ZZZZ</name>
<feature type="transmembrane region" description="Helical" evidence="4">
    <location>
        <begin position="144"/>
        <end position="165"/>
    </location>
</feature>
<dbReference type="EC" id="2.5.1.16" evidence="6"/>